<evidence type="ECO:0008006" key="4">
    <source>
        <dbReference type="Google" id="ProtNLM"/>
    </source>
</evidence>
<feature type="signal peptide" evidence="1">
    <location>
        <begin position="1"/>
        <end position="22"/>
    </location>
</feature>
<dbReference type="Proteomes" id="UP000427906">
    <property type="component" value="Chromosome"/>
</dbReference>
<proteinExistence type="predicted"/>
<gene>
    <name evidence="2" type="ORF">DSCA_15160</name>
</gene>
<keyword evidence="3" id="KW-1185">Reference proteome</keyword>
<name>A0A5K7YEY8_9BACT</name>
<dbReference type="AlphaFoldDB" id="A0A5K7YEY8"/>
<accession>A0A5K7YEY8</accession>
<dbReference type="KEGG" id="dalk:DSCA_15160"/>
<dbReference type="OrthoDB" id="5427327at2"/>
<sequence>MKSIVIAFLCLFVSGGFSSSMAVDKQRQAYDKMVEEATREADGYVQEKQKVSGSSFRKC</sequence>
<protein>
    <recommendedName>
        <fullName evidence="4">Secreted protein</fullName>
    </recommendedName>
</protein>
<dbReference type="EMBL" id="AP021874">
    <property type="protein sequence ID" value="BBO67586.1"/>
    <property type="molecule type" value="Genomic_DNA"/>
</dbReference>
<dbReference type="RefSeq" id="WP_155315832.1">
    <property type="nucleotide sequence ID" value="NZ_AP021874.1"/>
</dbReference>
<reference evidence="2 3" key="1">
    <citation type="submission" date="2019-11" db="EMBL/GenBank/DDBJ databases">
        <title>Comparative genomics of hydrocarbon-degrading Desulfosarcina strains.</title>
        <authorList>
            <person name="Watanabe M."/>
            <person name="Kojima H."/>
            <person name="Fukui M."/>
        </authorList>
    </citation>
    <scope>NUCLEOTIDE SEQUENCE [LARGE SCALE GENOMIC DNA]</scope>
    <source>
        <strain evidence="2 3">PL12</strain>
    </source>
</reference>
<keyword evidence="1" id="KW-0732">Signal</keyword>
<feature type="chain" id="PRO_5024325411" description="Secreted protein" evidence="1">
    <location>
        <begin position="23"/>
        <end position="59"/>
    </location>
</feature>
<evidence type="ECO:0000256" key="1">
    <source>
        <dbReference type="SAM" id="SignalP"/>
    </source>
</evidence>
<organism evidence="2 3">
    <name type="scientific">Desulfosarcina alkanivorans</name>
    <dbReference type="NCBI Taxonomy" id="571177"/>
    <lineage>
        <taxon>Bacteria</taxon>
        <taxon>Pseudomonadati</taxon>
        <taxon>Thermodesulfobacteriota</taxon>
        <taxon>Desulfobacteria</taxon>
        <taxon>Desulfobacterales</taxon>
        <taxon>Desulfosarcinaceae</taxon>
        <taxon>Desulfosarcina</taxon>
    </lineage>
</organism>
<evidence type="ECO:0000313" key="2">
    <source>
        <dbReference type="EMBL" id="BBO67586.1"/>
    </source>
</evidence>
<evidence type="ECO:0000313" key="3">
    <source>
        <dbReference type="Proteomes" id="UP000427906"/>
    </source>
</evidence>